<feature type="domain" description="Integrase core" evidence="1">
    <location>
        <begin position="124"/>
        <end position="308"/>
    </location>
</feature>
<dbReference type="EMBL" id="JARQWQ010000100">
    <property type="protein sequence ID" value="KAK2551234.1"/>
    <property type="molecule type" value="Genomic_DNA"/>
</dbReference>
<comment type="caution">
    <text evidence="2">The sequence shown here is derived from an EMBL/GenBank/DDBJ whole genome shotgun (WGS) entry which is preliminary data.</text>
</comment>
<name>A0AAD9PY58_ACRCE</name>
<dbReference type="Pfam" id="PF24764">
    <property type="entry name" value="rva_4"/>
    <property type="match status" value="1"/>
</dbReference>
<keyword evidence="3" id="KW-1185">Reference proteome</keyword>
<dbReference type="InterPro" id="IPR058913">
    <property type="entry name" value="Integrase_dom_put"/>
</dbReference>
<accession>A0AAD9PY58</accession>
<dbReference type="PANTHER" id="PTHR46791">
    <property type="entry name" value="EXPRESSED PROTEIN"/>
    <property type="match status" value="1"/>
</dbReference>
<evidence type="ECO:0000313" key="2">
    <source>
        <dbReference type="EMBL" id="KAK2551234.1"/>
    </source>
</evidence>
<reference evidence="2" key="2">
    <citation type="journal article" date="2023" name="Science">
        <title>Genomic signatures of disease resistance in endangered staghorn corals.</title>
        <authorList>
            <person name="Vollmer S.V."/>
            <person name="Selwyn J.D."/>
            <person name="Despard B.A."/>
            <person name="Roesel C.L."/>
        </authorList>
    </citation>
    <scope>NUCLEOTIDE SEQUENCE</scope>
    <source>
        <tissue evidence="2">Whole Organism</tissue>
    </source>
</reference>
<reference evidence="2" key="1">
    <citation type="journal article" date="2023" name="G3 (Bethesda)">
        <title>Whole genome assembly and annotation of the endangered Caribbean coral Acropora cervicornis.</title>
        <authorList>
            <person name="Selwyn J.D."/>
            <person name="Vollmer S.V."/>
        </authorList>
    </citation>
    <scope>NUCLEOTIDE SEQUENCE</scope>
    <source>
        <strain evidence="2">K2</strain>
    </source>
</reference>
<gene>
    <name evidence="2" type="ORF">P5673_027999</name>
</gene>
<dbReference type="PANTHER" id="PTHR46791:SF13">
    <property type="entry name" value="CLR5 DOMAIN-CONTAINING PROTEIN"/>
    <property type="match status" value="1"/>
</dbReference>
<dbReference type="AlphaFoldDB" id="A0AAD9PY58"/>
<sequence length="392" mass="45597">MAAAKNIRNNLIEEYFHMSFSYKEIIDCLFLNHELNLSLRQLKRVLSKKNLGRRRFSSFDEVVDAIEEELNSSGSVVGYRSMWQKLVVNHKLSVSKEFVRNALRILDPEGVERRSRHRLQRRQYHAKGPNFIWHIDGYDKLKPYGFCIHGCIDGYSRKIMWLQVGRTNNHPGIIASYFLDCVQNVGGTARVIRGDFGTENVRIAAIQRYLRHEADDSMSGEKSFLYGRSVSNQRIEAWWGQLRRSASDWWMTHFEQLRISGLYCDADVVHVECLLFCYMAIIHEELQRVARLWNLHRIRPSTRNNSSPHGRPCLLYQHPEIAGTVDYKHDVVIDDLDVARHMCCDDLPMDLSPEFTALAEVIMTEEGLRVPENANEARTLYITLINEINKII</sequence>
<evidence type="ECO:0000313" key="3">
    <source>
        <dbReference type="Proteomes" id="UP001249851"/>
    </source>
</evidence>
<organism evidence="2 3">
    <name type="scientific">Acropora cervicornis</name>
    <name type="common">Staghorn coral</name>
    <dbReference type="NCBI Taxonomy" id="6130"/>
    <lineage>
        <taxon>Eukaryota</taxon>
        <taxon>Metazoa</taxon>
        <taxon>Cnidaria</taxon>
        <taxon>Anthozoa</taxon>
        <taxon>Hexacorallia</taxon>
        <taxon>Scleractinia</taxon>
        <taxon>Astrocoeniina</taxon>
        <taxon>Acroporidae</taxon>
        <taxon>Acropora</taxon>
    </lineage>
</organism>
<protein>
    <recommendedName>
        <fullName evidence="1">Integrase core domain-containing protein</fullName>
    </recommendedName>
</protein>
<proteinExistence type="predicted"/>
<dbReference type="Proteomes" id="UP001249851">
    <property type="component" value="Unassembled WGS sequence"/>
</dbReference>
<evidence type="ECO:0000259" key="1">
    <source>
        <dbReference type="Pfam" id="PF24764"/>
    </source>
</evidence>